<accession>H5TF67</accession>
<reference evidence="2 3" key="2">
    <citation type="journal article" date="2017" name="Antonie Van Leeuwenhoek">
        <title>Rhizobium rhizosphaerae sp. nov., a novel species isolated from rice rhizosphere.</title>
        <authorList>
            <person name="Zhao J.J."/>
            <person name="Zhang J."/>
            <person name="Zhang R.J."/>
            <person name="Zhang C.W."/>
            <person name="Yin H.Q."/>
            <person name="Zhang X.X."/>
        </authorList>
    </citation>
    <scope>NUCLEOTIDE SEQUENCE [LARGE SCALE GENOMIC DNA]</scope>
    <source>
        <strain evidence="2 3">ACAM 611</strain>
    </source>
</reference>
<organism evidence="2 3">
    <name type="scientific">Glaciecola punicea ACAM 611</name>
    <dbReference type="NCBI Taxonomy" id="1121923"/>
    <lineage>
        <taxon>Bacteria</taxon>
        <taxon>Pseudomonadati</taxon>
        <taxon>Pseudomonadota</taxon>
        <taxon>Gammaproteobacteria</taxon>
        <taxon>Alteromonadales</taxon>
        <taxon>Alteromonadaceae</taxon>
        <taxon>Glaciecola</taxon>
    </lineage>
</organism>
<dbReference type="Pfam" id="PF04230">
    <property type="entry name" value="PS_pyruv_trans"/>
    <property type="match status" value="1"/>
</dbReference>
<name>H5TF67_9ALTE</name>
<proteinExistence type="predicted"/>
<evidence type="ECO:0000259" key="1">
    <source>
        <dbReference type="Pfam" id="PF04230"/>
    </source>
</evidence>
<feature type="domain" description="Polysaccharide pyruvyl transferase" evidence="1">
    <location>
        <begin position="13"/>
        <end position="309"/>
    </location>
</feature>
<dbReference type="AlphaFoldDB" id="H5TF67"/>
<gene>
    <name evidence="2" type="ORF">GPUN_2880</name>
</gene>
<dbReference type="PANTHER" id="PTHR36836:SF1">
    <property type="entry name" value="COLANIC ACID BIOSYNTHESIS PROTEIN WCAK"/>
    <property type="match status" value="1"/>
</dbReference>
<keyword evidence="3" id="KW-1185">Reference proteome</keyword>
<dbReference type="EMBL" id="BAET01000033">
    <property type="protein sequence ID" value="GAB56994.1"/>
    <property type="molecule type" value="Genomic_DNA"/>
</dbReference>
<dbReference type="SUPFAM" id="SSF53756">
    <property type="entry name" value="UDP-Glycosyltransferase/glycogen phosphorylase"/>
    <property type="match status" value="1"/>
</dbReference>
<dbReference type="STRING" id="56804.BAE46_03185"/>
<dbReference type="InterPro" id="IPR007345">
    <property type="entry name" value="Polysacch_pyruvyl_Trfase"/>
</dbReference>
<sequence length="381" mass="43086">MLNVEVKGISFQNKGAELMLHAIQEEFAKRQVDARFVVEPIGDYQRRCNFGLWQKTRYIKRKINCLFPFSLLPSFMRKMLGFINENEIDVVLDASGFSYGEQWSPLVAKYRLASTISGMKNRGTKVIVMPQALGPFESTAQKKYFGHILNTADKVFARDDNSFAYASTLLKASTKQGTLAQCGDFTNIISGLADDNFDPNMHKICFIPNSKMLEMRTDGEAYIEFVIALIENVIDSSPFILIHEADADRRLAETIQQRLSRRIPVLDPQHALKIKWIIGQSNVVVSARFHGLVSALSQGVPVVATGWSHKYKELLNDYEMGEWLFDVASETERALTKTNLLLTQASTYNQVVEVIQSNAAKHKQRVKAAWDEIFAIITAKY</sequence>
<reference evidence="2 3" key="1">
    <citation type="journal article" date="2012" name="J. Bacteriol.">
        <title>Genome sequence of proteorhodopsin-containing sea ice bacterium Glaciecola punicea ACAM 611T.</title>
        <authorList>
            <person name="Qin Q.-L."/>
            <person name="Xie B.-B."/>
            <person name="Shu Y.-L."/>
            <person name="Rong J.-C."/>
            <person name="Zhao D.-L."/>
            <person name="Zhang X.-Y."/>
            <person name="Chen X.-L."/>
            <person name="Zhou B.-C."/>
            <person name="Zhanga Y.-Z."/>
        </authorList>
    </citation>
    <scope>NUCLEOTIDE SEQUENCE [LARGE SCALE GENOMIC DNA]</scope>
    <source>
        <strain evidence="2 3">ACAM 611</strain>
    </source>
</reference>
<dbReference type="OrthoDB" id="6058856at2"/>
<evidence type="ECO:0000313" key="3">
    <source>
        <dbReference type="Proteomes" id="UP000053586"/>
    </source>
</evidence>
<comment type="caution">
    <text evidence="2">The sequence shown here is derived from an EMBL/GenBank/DDBJ whole genome shotgun (WGS) entry which is preliminary data.</text>
</comment>
<dbReference type="eggNOG" id="COG2327">
    <property type="taxonomic scope" value="Bacteria"/>
</dbReference>
<dbReference type="RefSeq" id="WP_006007711.1">
    <property type="nucleotide sequence ID" value="NZ_BAET01000033.1"/>
</dbReference>
<dbReference type="Proteomes" id="UP000053586">
    <property type="component" value="Unassembled WGS sequence"/>
</dbReference>
<protein>
    <recommendedName>
        <fullName evidence="1">Polysaccharide pyruvyl transferase domain-containing protein</fullName>
    </recommendedName>
</protein>
<evidence type="ECO:0000313" key="2">
    <source>
        <dbReference type="EMBL" id="GAB56994.1"/>
    </source>
</evidence>
<dbReference type="PANTHER" id="PTHR36836">
    <property type="entry name" value="COLANIC ACID BIOSYNTHESIS PROTEIN WCAK"/>
    <property type="match status" value="1"/>
</dbReference>